<dbReference type="InterPro" id="IPR036086">
    <property type="entry name" value="ParB/Sulfiredoxin_sf"/>
</dbReference>
<dbReference type="EMBL" id="FWXF01000006">
    <property type="protein sequence ID" value="SMC22399.1"/>
    <property type="molecule type" value="Genomic_DNA"/>
</dbReference>
<evidence type="ECO:0000313" key="3">
    <source>
        <dbReference type="Proteomes" id="UP000192783"/>
    </source>
</evidence>
<keyword evidence="3" id="KW-1185">Reference proteome</keyword>
<proteinExistence type="predicted"/>
<dbReference type="Gene3D" id="3.90.1530.30">
    <property type="match status" value="1"/>
</dbReference>
<dbReference type="Proteomes" id="UP000192783">
    <property type="component" value="Unassembled WGS sequence"/>
</dbReference>
<dbReference type="SMART" id="SM00470">
    <property type="entry name" value="ParB"/>
    <property type="match status" value="1"/>
</dbReference>
<accession>A0A1W1XEP6</accession>
<dbReference type="AlphaFoldDB" id="A0A1W1XEP6"/>
<dbReference type="InterPro" id="IPR003115">
    <property type="entry name" value="ParB_N"/>
</dbReference>
<dbReference type="RefSeq" id="WP_084057186.1">
    <property type="nucleotide sequence ID" value="NZ_FWXF01000006.1"/>
</dbReference>
<dbReference type="PANTHER" id="PTHR33375:SF1">
    <property type="entry name" value="CHROMOSOME-PARTITIONING PROTEIN PARB-RELATED"/>
    <property type="match status" value="1"/>
</dbReference>
<gene>
    <name evidence="2" type="ORF">SAMN02746041_01422</name>
</gene>
<dbReference type="STRING" id="1121390.SAMN02746041_01422"/>
<dbReference type="InterPro" id="IPR050336">
    <property type="entry name" value="Chromosome_partition/occlusion"/>
</dbReference>
<dbReference type="SUPFAM" id="SSF110849">
    <property type="entry name" value="ParB/Sulfiredoxin"/>
    <property type="match status" value="1"/>
</dbReference>
<dbReference type="PANTHER" id="PTHR33375">
    <property type="entry name" value="CHROMOSOME-PARTITIONING PROTEIN PARB-RELATED"/>
    <property type="match status" value="1"/>
</dbReference>
<dbReference type="Pfam" id="PF02195">
    <property type="entry name" value="ParB_N"/>
    <property type="match status" value="1"/>
</dbReference>
<evidence type="ECO:0000259" key="1">
    <source>
        <dbReference type="SMART" id="SM00470"/>
    </source>
</evidence>
<dbReference type="CDD" id="cd16387">
    <property type="entry name" value="ParB_N_Srx"/>
    <property type="match status" value="1"/>
</dbReference>
<dbReference type="OrthoDB" id="5497326at2"/>
<dbReference type="GO" id="GO:0007059">
    <property type="term" value="P:chromosome segregation"/>
    <property type="evidence" value="ECO:0007669"/>
    <property type="project" value="TreeGrafter"/>
</dbReference>
<evidence type="ECO:0000313" key="2">
    <source>
        <dbReference type="EMBL" id="SMC22399.1"/>
    </source>
</evidence>
<feature type="domain" description="ParB-like N-terminal" evidence="1">
    <location>
        <begin position="6"/>
        <end position="96"/>
    </location>
</feature>
<organism evidence="2 3">
    <name type="scientific">Desulfacinum hydrothermale DSM 13146</name>
    <dbReference type="NCBI Taxonomy" id="1121390"/>
    <lineage>
        <taxon>Bacteria</taxon>
        <taxon>Pseudomonadati</taxon>
        <taxon>Thermodesulfobacteriota</taxon>
        <taxon>Syntrophobacteria</taxon>
        <taxon>Syntrophobacterales</taxon>
        <taxon>Syntrophobacteraceae</taxon>
        <taxon>Desulfacinum</taxon>
    </lineage>
</organism>
<reference evidence="2 3" key="1">
    <citation type="submission" date="2017-04" db="EMBL/GenBank/DDBJ databases">
        <authorList>
            <person name="Afonso C.L."/>
            <person name="Miller P.J."/>
            <person name="Scott M.A."/>
            <person name="Spackman E."/>
            <person name="Goraichik I."/>
            <person name="Dimitrov K.M."/>
            <person name="Suarez D.L."/>
            <person name="Swayne D.E."/>
        </authorList>
    </citation>
    <scope>NUCLEOTIDE SEQUENCE [LARGE SCALE GENOMIC DNA]</scope>
    <source>
        <strain evidence="2 3">DSM 13146</strain>
    </source>
</reference>
<dbReference type="GO" id="GO:0005694">
    <property type="term" value="C:chromosome"/>
    <property type="evidence" value="ECO:0007669"/>
    <property type="project" value="TreeGrafter"/>
</dbReference>
<name>A0A1W1XEP6_9BACT</name>
<protein>
    <submittedName>
        <fullName evidence="2">Chromosome partitioning protein, ParB family</fullName>
    </submittedName>
</protein>
<sequence length="324" mass="37122">MELELKRVPLEDVDLEDATFSLPGFRDDAALFQSLKAAGLIQPLVAWERSPGRFTLVDGFRRMEGLRQAGIATAPFLVHPAETPQERILKRRLEDKIFSGPLNLAEKVQIAARYAPLASEEELRRRILPALGLSSKEGAVWRWIQVGGWPPHHLELLGREVVSEKAAFLLASWKERERHAALQLLDALRCSASIQVEILERIQEVAVRDQCPLQEVFQREELAAVASSHKLNRREKTAHVRDLVARWRYPRLYRKTQTIREKIEAARLPRTVALSPPPHLEGDRWELRLTFTNLLDLDAQISWARDFGRSSQMQAIWKAFESVD</sequence>